<keyword evidence="2" id="KW-1185">Reference proteome</keyword>
<dbReference type="AlphaFoldDB" id="A0AAX2F7A9"/>
<sequence>MTGTKIYELSSKLKSTNCGSITNRVGGVDIPPVWCGGLTPLLYM</sequence>
<gene>
    <name evidence="1" type="ORF">SAMN05444364_1484</name>
</gene>
<dbReference type="EMBL" id="FQWA01000048">
    <property type="protein sequence ID" value="SHG17479.1"/>
    <property type="molecule type" value="Genomic_DNA"/>
</dbReference>
<accession>A0AAX2F7A9</accession>
<organism evidence="1 2">
    <name type="scientific">Prevotella scopos JCM 17725</name>
    <dbReference type="NCBI Taxonomy" id="1236518"/>
    <lineage>
        <taxon>Bacteria</taxon>
        <taxon>Pseudomonadati</taxon>
        <taxon>Bacteroidota</taxon>
        <taxon>Bacteroidia</taxon>
        <taxon>Bacteroidales</taxon>
        <taxon>Prevotellaceae</taxon>
        <taxon>Prevotella</taxon>
    </lineage>
</organism>
<dbReference type="Proteomes" id="UP000184105">
    <property type="component" value="Unassembled WGS sequence"/>
</dbReference>
<reference evidence="1 2" key="1">
    <citation type="submission" date="2016-11" db="EMBL/GenBank/DDBJ databases">
        <authorList>
            <person name="Varghese N."/>
            <person name="Submissions S."/>
        </authorList>
    </citation>
    <scope>NUCLEOTIDE SEQUENCE [LARGE SCALE GENOMIC DNA]</scope>
    <source>
        <strain evidence="1 2">DSM 22613</strain>
    </source>
</reference>
<proteinExistence type="predicted"/>
<evidence type="ECO:0000313" key="2">
    <source>
        <dbReference type="Proteomes" id="UP000184105"/>
    </source>
</evidence>
<name>A0AAX2F7A9_9BACT</name>
<evidence type="ECO:0000313" key="1">
    <source>
        <dbReference type="EMBL" id="SHG17479.1"/>
    </source>
</evidence>
<comment type="caution">
    <text evidence="1">The sequence shown here is derived from an EMBL/GenBank/DDBJ whole genome shotgun (WGS) entry which is preliminary data.</text>
</comment>
<protein>
    <submittedName>
        <fullName evidence="1">Uncharacterized protein</fullName>
    </submittedName>
</protein>